<comment type="caution">
    <text evidence="2">The sequence shown here is derived from an EMBL/GenBank/DDBJ whole genome shotgun (WGS) entry which is preliminary data.</text>
</comment>
<evidence type="ECO:0000256" key="1">
    <source>
        <dbReference type="SAM" id="Phobius"/>
    </source>
</evidence>
<feature type="transmembrane region" description="Helical" evidence="1">
    <location>
        <begin position="36"/>
        <end position="60"/>
    </location>
</feature>
<dbReference type="EMBL" id="JAUEPR010000002">
    <property type="protein sequence ID" value="KAK0488536.1"/>
    <property type="molecule type" value="Genomic_DNA"/>
</dbReference>
<keyword evidence="1" id="KW-0472">Membrane</keyword>
<evidence type="ECO:0000313" key="2">
    <source>
        <dbReference type="EMBL" id="KAK0488536.1"/>
    </source>
</evidence>
<keyword evidence="3" id="KW-1185">Reference proteome</keyword>
<gene>
    <name evidence="2" type="ORF">IW261DRAFT_355669</name>
</gene>
<name>A0AA39PQI6_9AGAR</name>
<accession>A0AA39PQI6</accession>
<protein>
    <submittedName>
        <fullName evidence="2">Uncharacterized protein</fullName>
    </submittedName>
</protein>
<dbReference type="AlphaFoldDB" id="A0AA39PQI6"/>
<keyword evidence="1" id="KW-0812">Transmembrane</keyword>
<sequence>MPVDDVVSLVSVHPQPMQFPASVARVRPRVWSSSSFGLTTLASFFAIAIAALVGFVMGFFAHSVSLSTGWDSLPTLFVEVCDPSETIRSRVLDSIASRAVEADLGAQIRQVVVEEVPVQEKAEHGKPLKQWTIWHQSRQEVFHPAMPLNP</sequence>
<keyword evidence="1" id="KW-1133">Transmembrane helix</keyword>
<evidence type="ECO:0000313" key="3">
    <source>
        <dbReference type="Proteomes" id="UP001175227"/>
    </source>
</evidence>
<reference evidence="2" key="1">
    <citation type="submission" date="2023-06" db="EMBL/GenBank/DDBJ databases">
        <authorList>
            <consortium name="Lawrence Berkeley National Laboratory"/>
            <person name="Ahrendt S."/>
            <person name="Sahu N."/>
            <person name="Indic B."/>
            <person name="Wong-Bajracharya J."/>
            <person name="Merenyi Z."/>
            <person name="Ke H.-M."/>
            <person name="Monk M."/>
            <person name="Kocsube S."/>
            <person name="Drula E."/>
            <person name="Lipzen A."/>
            <person name="Balint B."/>
            <person name="Henrissat B."/>
            <person name="Andreopoulos B."/>
            <person name="Martin F.M."/>
            <person name="Harder C.B."/>
            <person name="Rigling D."/>
            <person name="Ford K.L."/>
            <person name="Foster G.D."/>
            <person name="Pangilinan J."/>
            <person name="Papanicolaou A."/>
            <person name="Barry K."/>
            <person name="LaButti K."/>
            <person name="Viragh M."/>
            <person name="Koriabine M."/>
            <person name="Yan M."/>
            <person name="Riley R."/>
            <person name="Champramary S."/>
            <person name="Plett K.L."/>
            <person name="Tsai I.J."/>
            <person name="Slot J."/>
            <person name="Sipos G."/>
            <person name="Plett J."/>
            <person name="Nagy L.G."/>
            <person name="Grigoriev I.V."/>
        </authorList>
    </citation>
    <scope>NUCLEOTIDE SEQUENCE</scope>
    <source>
        <strain evidence="2">ICMP 16352</strain>
    </source>
</reference>
<proteinExistence type="predicted"/>
<organism evidence="2 3">
    <name type="scientific">Armillaria novae-zelandiae</name>
    <dbReference type="NCBI Taxonomy" id="153914"/>
    <lineage>
        <taxon>Eukaryota</taxon>
        <taxon>Fungi</taxon>
        <taxon>Dikarya</taxon>
        <taxon>Basidiomycota</taxon>
        <taxon>Agaricomycotina</taxon>
        <taxon>Agaricomycetes</taxon>
        <taxon>Agaricomycetidae</taxon>
        <taxon>Agaricales</taxon>
        <taxon>Marasmiineae</taxon>
        <taxon>Physalacriaceae</taxon>
        <taxon>Armillaria</taxon>
    </lineage>
</organism>
<dbReference type="Proteomes" id="UP001175227">
    <property type="component" value="Unassembled WGS sequence"/>
</dbReference>